<gene>
    <name evidence="16" type="ORF">OXX778_LOCUS9306</name>
</gene>
<proteinExistence type="inferred from homology"/>
<dbReference type="OrthoDB" id="6029at2759"/>
<evidence type="ECO:0000256" key="13">
    <source>
        <dbReference type="SAM" id="Phobius"/>
    </source>
</evidence>
<dbReference type="InterPro" id="IPR036188">
    <property type="entry name" value="FAD/NAD-bd_sf"/>
</dbReference>
<dbReference type="InterPro" id="IPR016156">
    <property type="entry name" value="FAD/NAD-linked_Rdtase_dimer_sf"/>
</dbReference>
<evidence type="ECO:0000256" key="3">
    <source>
        <dbReference type="ARBA" id="ARBA00006442"/>
    </source>
</evidence>
<dbReference type="Gene3D" id="3.50.50.60">
    <property type="entry name" value="FAD/NAD(P)-binding domain"/>
    <property type="match status" value="2"/>
</dbReference>
<dbReference type="SUPFAM" id="SSF55424">
    <property type="entry name" value="FAD/NAD-linked reductases, dimerisation (C-terminal) domain"/>
    <property type="match status" value="1"/>
</dbReference>
<accession>A0A813WJC0</accession>
<dbReference type="InterPro" id="IPR050446">
    <property type="entry name" value="FAD-oxidoreductase/Apoptosis"/>
</dbReference>
<dbReference type="SUPFAM" id="SSF51905">
    <property type="entry name" value="FAD/NAD(P)-binding domain"/>
    <property type="match status" value="2"/>
</dbReference>
<dbReference type="GO" id="GO:0006915">
    <property type="term" value="P:apoptotic process"/>
    <property type="evidence" value="ECO:0007669"/>
    <property type="project" value="UniProtKB-KW"/>
</dbReference>
<evidence type="ECO:0000256" key="6">
    <source>
        <dbReference type="ARBA" id="ARBA00022827"/>
    </source>
</evidence>
<dbReference type="Pfam" id="PF07992">
    <property type="entry name" value="Pyr_redox_2"/>
    <property type="match status" value="1"/>
</dbReference>
<evidence type="ECO:0000256" key="5">
    <source>
        <dbReference type="ARBA" id="ARBA00022703"/>
    </source>
</evidence>
<feature type="transmembrane region" description="Helical" evidence="13">
    <location>
        <begin position="63"/>
        <end position="83"/>
    </location>
</feature>
<organism evidence="16 17">
    <name type="scientific">Brachionus calyciflorus</name>
    <dbReference type="NCBI Taxonomy" id="104777"/>
    <lineage>
        <taxon>Eukaryota</taxon>
        <taxon>Metazoa</taxon>
        <taxon>Spiralia</taxon>
        <taxon>Gnathifera</taxon>
        <taxon>Rotifera</taxon>
        <taxon>Eurotatoria</taxon>
        <taxon>Monogononta</taxon>
        <taxon>Pseudotrocha</taxon>
        <taxon>Ploima</taxon>
        <taxon>Brachionidae</taxon>
        <taxon>Brachionus</taxon>
    </lineage>
</organism>
<feature type="domain" description="FAD/NAD(P)-binding" evidence="14">
    <location>
        <begin position="183"/>
        <end position="518"/>
    </location>
</feature>
<keyword evidence="4" id="KW-0285">Flavoprotein</keyword>
<dbReference type="InterPro" id="IPR029324">
    <property type="entry name" value="AIF_C"/>
</dbReference>
<feature type="compositionally biased region" description="Acidic residues" evidence="12">
    <location>
        <begin position="105"/>
        <end position="119"/>
    </location>
</feature>
<keyword evidence="13" id="KW-0472">Membrane</keyword>
<evidence type="ECO:0000256" key="8">
    <source>
        <dbReference type="ARBA" id="ARBA00023002"/>
    </source>
</evidence>
<evidence type="ECO:0000256" key="7">
    <source>
        <dbReference type="ARBA" id="ARBA00022946"/>
    </source>
</evidence>
<evidence type="ECO:0000313" key="17">
    <source>
        <dbReference type="Proteomes" id="UP000663879"/>
    </source>
</evidence>
<dbReference type="GO" id="GO:0005739">
    <property type="term" value="C:mitochondrion"/>
    <property type="evidence" value="ECO:0007669"/>
    <property type="project" value="UniProtKB-SubCell"/>
</dbReference>
<comment type="catalytic activity">
    <reaction evidence="11">
        <text>A + NADH + H(+) = AH2 + NAD(+)</text>
        <dbReference type="Rhea" id="RHEA:11356"/>
        <dbReference type="ChEBI" id="CHEBI:13193"/>
        <dbReference type="ChEBI" id="CHEBI:15378"/>
        <dbReference type="ChEBI" id="CHEBI:17499"/>
        <dbReference type="ChEBI" id="CHEBI:57540"/>
        <dbReference type="ChEBI" id="CHEBI:57945"/>
    </reaction>
</comment>
<evidence type="ECO:0000256" key="10">
    <source>
        <dbReference type="ARBA" id="ARBA00023128"/>
    </source>
</evidence>
<evidence type="ECO:0000256" key="9">
    <source>
        <dbReference type="ARBA" id="ARBA00023027"/>
    </source>
</evidence>
<dbReference type="SMART" id="SM01353">
    <property type="entry name" value="AIF_C"/>
    <property type="match status" value="1"/>
</dbReference>
<keyword evidence="6" id="KW-0274">FAD</keyword>
<dbReference type="PANTHER" id="PTHR43557:SF4">
    <property type="entry name" value="APOPTOSIS-INDUCING FACTOR 1, MITOCHONDRIAL"/>
    <property type="match status" value="1"/>
</dbReference>
<evidence type="ECO:0000313" key="16">
    <source>
        <dbReference type="EMBL" id="CAF0858276.1"/>
    </source>
</evidence>
<keyword evidence="10" id="KW-0496">Mitochondrion</keyword>
<dbReference type="PRINTS" id="PR00368">
    <property type="entry name" value="FADPNR"/>
</dbReference>
<evidence type="ECO:0000256" key="11">
    <source>
        <dbReference type="ARBA" id="ARBA00047786"/>
    </source>
</evidence>
<keyword evidence="17" id="KW-1185">Reference proteome</keyword>
<keyword evidence="5" id="KW-0053">Apoptosis</keyword>
<comment type="caution">
    <text evidence="16">The sequence shown here is derived from an EMBL/GenBank/DDBJ whole genome shotgun (WGS) entry which is preliminary data.</text>
</comment>
<keyword evidence="7" id="KW-0809">Transit peptide</keyword>
<keyword evidence="13" id="KW-0812">Transmembrane</keyword>
<evidence type="ECO:0000259" key="14">
    <source>
        <dbReference type="Pfam" id="PF07992"/>
    </source>
</evidence>
<dbReference type="GO" id="GO:0071949">
    <property type="term" value="F:FAD binding"/>
    <property type="evidence" value="ECO:0007669"/>
    <property type="project" value="TreeGrafter"/>
</dbReference>
<comment type="similarity">
    <text evidence="3">Belongs to the FAD-dependent oxidoreductase family.</text>
</comment>
<evidence type="ECO:0000259" key="15">
    <source>
        <dbReference type="Pfam" id="PF14721"/>
    </source>
</evidence>
<dbReference type="GO" id="GO:0046983">
    <property type="term" value="F:protein dimerization activity"/>
    <property type="evidence" value="ECO:0007669"/>
    <property type="project" value="InterPro"/>
</dbReference>
<evidence type="ECO:0000256" key="4">
    <source>
        <dbReference type="ARBA" id="ARBA00022630"/>
    </source>
</evidence>
<sequence>MRNIRFVNLIQRLNTLNKNSNAILKQSNLLRLNTKPLEPCTFNQSKRHSSSNSHGSSDFSRTAIVYTLFGATLSGGLLVYFLSPEKKQSTPKKLTQTKVQKVVEPEPEPEPEPEQESEESTQAPVEESAPEVTQEETSSAEPQQEQQTESVQTEEPSQPTETETEAIKLDEEKFLPEVPSHAQYLIVGGGTAAMAAFKAIRAKDPSARVLVVTEEEYKPYMRPPLSKDLWMTDDEQLIEQLRFKQYNGNERSLFFLEDEFYVKPKYLNEQEFGGVAILTGKRVEQIDVQNRTVKLDNNWEIAFDKCLIATGGKPRNLPVFEKSWDNFKNKVTLFRNIEDFKKLYAVAKEGKTIAIVGGGFLGSELACALGHVSKKFGGKVVQVFPESGILRKILPEYLSEWTTARVREEGVNVITNAAISKAQLNDEKVELKLRPTNSDVHLPDWLLADHVVVAVGLEPNVQLADKSGFETDPKYGGYLVNAELQARNNIWVAGDAACFYDIKLGRRRVEHHDHAVVSGRLAGENMTGAGKPYWHQSMFWSDLGPKIGFEAIGLIDSSLQTVGLFAKAEETDTPQAQVQESNETLRSEVQESKLPEVGQTSELKTPKSMDDYGKGVILYLKNDTLVGVLTWNVFKRIPIARQLIQSQEKVSNFAEMAKLFRINATGLEGDSSN</sequence>
<dbReference type="InterPro" id="IPR023753">
    <property type="entry name" value="FAD/NAD-binding_dom"/>
</dbReference>
<dbReference type="GO" id="GO:0033108">
    <property type="term" value="P:mitochondrial respiratory chain complex assembly"/>
    <property type="evidence" value="ECO:0007669"/>
    <property type="project" value="TreeGrafter"/>
</dbReference>
<dbReference type="Gene3D" id="3.30.390.30">
    <property type="match status" value="1"/>
</dbReference>
<dbReference type="AlphaFoldDB" id="A0A813WJC0"/>
<evidence type="ECO:0000256" key="12">
    <source>
        <dbReference type="SAM" id="MobiDB-lite"/>
    </source>
</evidence>
<feature type="region of interest" description="Disordered" evidence="12">
    <location>
        <begin position="571"/>
        <end position="606"/>
    </location>
</feature>
<comment type="cofactor">
    <cofactor evidence="1">
        <name>FAD</name>
        <dbReference type="ChEBI" id="CHEBI:57692"/>
    </cofactor>
</comment>
<dbReference type="PRINTS" id="PR00411">
    <property type="entry name" value="PNDRDTASEI"/>
</dbReference>
<protein>
    <recommendedName>
        <fullName evidence="18">Apoptosis-inducing factor 1, mitochondrial</fullName>
    </recommendedName>
</protein>
<keyword evidence="8" id="KW-0560">Oxidoreductase</keyword>
<feature type="compositionally biased region" description="Low complexity" evidence="12">
    <location>
        <begin position="92"/>
        <end position="102"/>
    </location>
</feature>
<keyword evidence="13" id="KW-1133">Transmembrane helix</keyword>
<name>A0A813WJC0_9BILA</name>
<dbReference type="GO" id="GO:0016174">
    <property type="term" value="F:NAD(P)H oxidase H2O2-forming activity"/>
    <property type="evidence" value="ECO:0007669"/>
    <property type="project" value="TreeGrafter"/>
</dbReference>
<feature type="region of interest" description="Disordered" evidence="12">
    <location>
        <begin position="89"/>
        <end position="164"/>
    </location>
</feature>
<feature type="domain" description="Mitochondrial apoptosis-inducing factor C-terminal" evidence="15">
    <location>
        <begin position="522"/>
        <end position="645"/>
    </location>
</feature>
<evidence type="ECO:0008006" key="18">
    <source>
        <dbReference type="Google" id="ProtNLM"/>
    </source>
</evidence>
<feature type="compositionally biased region" description="Low complexity" evidence="12">
    <location>
        <begin position="141"/>
        <end position="161"/>
    </location>
</feature>
<dbReference type="Proteomes" id="UP000663879">
    <property type="component" value="Unassembled WGS sequence"/>
</dbReference>
<evidence type="ECO:0000256" key="1">
    <source>
        <dbReference type="ARBA" id="ARBA00001974"/>
    </source>
</evidence>
<evidence type="ECO:0000256" key="2">
    <source>
        <dbReference type="ARBA" id="ARBA00004173"/>
    </source>
</evidence>
<reference evidence="16" key="1">
    <citation type="submission" date="2021-02" db="EMBL/GenBank/DDBJ databases">
        <authorList>
            <person name="Nowell W R."/>
        </authorList>
    </citation>
    <scope>NUCLEOTIDE SEQUENCE</scope>
    <source>
        <strain evidence="16">Ploen Becks lab</strain>
    </source>
</reference>
<dbReference type="Pfam" id="PF14721">
    <property type="entry name" value="AIF_C"/>
    <property type="match status" value="1"/>
</dbReference>
<comment type="subcellular location">
    <subcellularLocation>
        <location evidence="2">Mitochondrion</location>
    </subcellularLocation>
</comment>
<dbReference type="PANTHER" id="PTHR43557">
    <property type="entry name" value="APOPTOSIS-INDUCING FACTOR 1"/>
    <property type="match status" value="1"/>
</dbReference>
<feature type="compositionally biased region" description="Polar residues" evidence="12">
    <location>
        <begin position="573"/>
        <end position="582"/>
    </location>
</feature>
<keyword evidence="9" id="KW-0520">NAD</keyword>
<feature type="compositionally biased region" description="Basic and acidic residues" evidence="12">
    <location>
        <begin position="583"/>
        <end position="594"/>
    </location>
</feature>
<dbReference type="EMBL" id="CAJNOC010001362">
    <property type="protein sequence ID" value="CAF0858276.1"/>
    <property type="molecule type" value="Genomic_DNA"/>
</dbReference>